<feature type="non-terminal residue" evidence="1">
    <location>
        <position position="1"/>
    </location>
</feature>
<evidence type="ECO:0000313" key="2">
    <source>
        <dbReference type="Proteomes" id="UP001497382"/>
    </source>
</evidence>
<feature type="non-terminal residue" evidence="1">
    <location>
        <position position="95"/>
    </location>
</feature>
<name>A0AAV2A7Z0_9ARAC</name>
<protein>
    <submittedName>
        <fullName evidence="1">Uncharacterized protein</fullName>
    </submittedName>
</protein>
<dbReference type="Proteomes" id="UP001497382">
    <property type="component" value="Unassembled WGS sequence"/>
</dbReference>
<dbReference type="EMBL" id="CAXIEN010000125">
    <property type="protein sequence ID" value="CAL1279812.1"/>
    <property type="molecule type" value="Genomic_DNA"/>
</dbReference>
<dbReference type="AlphaFoldDB" id="A0AAV2A7Z0"/>
<sequence length="95" mass="11557">DNVYKLRYLTGWQIRHSLFCDYTIVFHRPEVWNRYVDYLGADHLIMTCCEMRRGPHLSRNSFFNFYKLPNKRRVLQSDVFRATQLIKGFTEQSFT</sequence>
<keyword evidence="2" id="KW-1185">Reference proteome</keyword>
<comment type="caution">
    <text evidence="1">The sequence shown here is derived from an EMBL/GenBank/DDBJ whole genome shotgun (WGS) entry which is preliminary data.</text>
</comment>
<proteinExistence type="predicted"/>
<organism evidence="1 2">
    <name type="scientific">Larinioides sclopetarius</name>
    <dbReference type="NCBI Taxonomy" id="280406"/>
    <lineage>
        <taxon>Eukaryota</taxon>
        <taxon>Metazoa</taxon>
        <taxon>Ecdysozoa</taxon>
        <taxon>Arthropoda</taxon>
        <taxon>Chelicerata</taxon>
        <taxon>Arachnida</taxon>
        <taxon>Araneae</taxon>
        <taxon>Araneomorphae</taxon>
        <taxon>Entelegynae</taxon>
        <taxon>Araneoidea</taxon>
        <taxon>Araneidae</taxon>
        <taxon>Larinioides</taxon>
    </lineage>
</organism>
<gene>
    <name evidence="1" type="ORF">LARSCL_LOCUS10610</name>
</gene>
<accession>A0AAV2A7Z0</accession>
<evidence type="ECO:0000313" key="1">
    <source>
        <dbReference type="EMBL" id="CAL1279812.1"/>
    </source>
</evidence>
<reference evidence="1 2" key="1">
    <citation type="submission" date="2024-04" db="EMBL/GenBank/DDBJ databases">
        <authorList>
            <person name="Rising A."/>
            <person name="Reimegard J."/>
            <person name="Sonavane S."/>
            <person name="Akerstrom W."/>
            <person name="Nylinder S."/>
            <person name="Hedman E."/>
            <person name="Kallberg Y."/>
        </authorList>
    </citation>
    <scope>NUCLEOTIDE SEQUENCE [LARGE SCALE GENOMIC DNA]</scope>
</reference>